<evidence type="ECO:0000313" key="6">
    <source>
        <dbReference type="EMBL" id="MWV69292.1"/>
    </source>
</evidence>
<dbReference type="PANTHER" id="PTHR11085">
    <property type="entry name" value="NAD-DEPENDENT PROTEIN DEACYLASE SIRTUIN-5, MITOCHONDRIAL-RELATED"/>
    <property type="match status" value="1"/>
</dbReference>
<evidence type="ECO:0000256" key="3">
    <source>
        <dbReference type="ARBA" id="ARBA00023027"/>
    </source>
</evidence>
<feature type="binding site" evidence="4">
    <location>
        <position position="154"/>
    </location>
    <ligand>
        <name>Zn(2+)</name>
        <dbReference type="ChEBI" id="CHEBI:29105"/>
    </ligand>
</feature>
<accession>A0A347W346</accession>
<dbReference type="InterPro" id="IPR029035">
    <property type="entry name" value="DHS-like_NAD/FAD-binding_dom"/>
</dbReference>
<proteinExistence type="predicted"/>
<dbReference type="EMBL" id="JRMP02000004">
    <property type="protein sequence ID" value="TLD94957.1"/>
    <property type="molecule type" value="Genomic_DNA"/>
</dbReference>
<evidence type="ECO:0000256" key="4">
    <source>
        <dbReference type="PROSITE-ProRule" id="PRU00236"/>
    </source>
</evidence>
<dbReference type="EC" id="2.3.1.286" evidence="1"/>
<protein>
    <recommendedName>
        <fullName evidence="1">protein acetyllysine N-acetyltransferase</fullName>
        <ecNumber evidence="1">2.3.1.286</ecNumber>
    </recommendedName>
</protein>
<evidence type="ECO:0000256" key="1">
    <source>
        <dbReference type="ARBA" id="ARBA00012928"/>
    </source>
</evidence>
<reference evidence="6 9" key="4">
    <citation type="submission" date="2019-12" db="EMBL/GenBank/DDBJ databases">
        <title>Multi-Generational Helicobacter saguini Isolates.</title>
        <authorList>
            <person name="Mannion A."/>
            <person name="Shen Z."/>
            <person name="Fox J.G."/>
        </authorList>
    </citation>
    <scope>NUCLEOTIDE SEQUENCE [LARGE SCALE GENOMIC DNA]</scope>
    <source>
        <strain evidence="6">16-048</strain>
        <strain evidence="9">16-048 (F4)</strain>
    </source>
</reference>
<feature type="binding site" evidence="4">
    <location>
        <position position="159"/>
    </location>
    <ligand>
        <name>Zn(2+)</name>
        <dbReference type="ChEBI" id="CHEBI:29105"/>
    </ligand>
</feature>
<keyword evidence="2" id="KW-0808">Transferase</keyword>
<name>A0A347W346_9HELI</name>
<dbReference type="PANTHER" id="PTHR11085:SF4">
    <property type="entry name" value="NAD-DEPENDENT PROTEIN DEACYLASE"/>
    <property type="match status" value="1"/>
</dbReference>
<dbReference type="GO" id="GO:0046872">
    <property type="term" value="F:metal ion binding"/>
    <property type="evidence" value="ECO:0007669"/>
    <property type="project" value="UniProtKB-KW"/>
</dbReference>
<dbReference type="EMBL" id="QBIU01000001">
    <property type="protein sequence ID" value="MWV69292.1"/>
    <property type="molecule type" value="Genomic_DNA"/>
</dbReference>
<dbReference type="OrthoDB" id="9800582at2"/>
<reference evidence="7 8" key="1">
    <citation type="journal article" date="2014" name="Genome Announc.">
        <title>Draft genome sequences of eight enterohepatic helicobacter species isolated from both laboratory and wild rodents.</title>
        <authorList>
            <person name="Sheh A."/>
            <person name="Shen Z."/>
            <person name="Fox J.G."/>
        </authorList>
    </citation>
    <scope>NUCLEOTIDE SEQUENCE [LARGE SCALE GENOMIC DNA]</scope>
    <source>
        <strain evidence="7 8">MIT 97-6194</strain>
    </source>
</reference>
<evidence type="ECO:0000313" key="7">
    <source>
        <dbReference type="EMBL" id="TLD94957.1"/>
    </source>
</evidence>
<evidence type="ECO:0000256" key="2">
    <source>
        <dbReference type="ARBA" id="ARBA00022679"/>
    </source>
</evidence>
<evidence type="ECO:0000313" key="8">
    <source>
        <dbReference type="Proteomes" id="UP000029714"/>
    </source>
</evidence>
<keyword evidence="4" id="KW-0862">Zinc</keyword>
<reference evidence="7 8" key="2">
    <citation type="journal article" date="2016" name="Infect. Immun.">
        <title>Helicobacter saguini, a Novel Helicobacter Isolated from Cotton-Top Tamarins with Ulcerative Colitis, Has Proinflammatory Properties and Induces Typhlocolitis and Dysplasia in Gnotobiotic IL-10-/- Mice.</title>
        <authorList>
            <person name="Shen Z."/>
            <person name="Mannion A."/>
            <person name="Whary M.T."/>
            <person name="Muthupalani S."/>
            <person name="Sheh A."/>
            <person name="Feng Y."/>
            <person name="Gong G."/>
            <person name="Vandamme P."/>
            <person name="Holcombe H.R."/>
            <person name="Paster B.J."/>
            <person name="Fox J.G."/>
        </authorList>
    </citation>
    <scope>NUCLEOTIDE SEQUENCE [LARGE SCALE GENOMIC DNA]</scope>
    <source>
        <strain evidence="7 8">MIT 97-6194</strain>
    </source>
</reference>
<feature type="binding site" evidence="4">
    <location>
        <position position="137"/>
    </location>
    <ligand>
        <name>Zn(2+)</name>
        <dbReference type="ChEBI" id="CHEBI:29105"/>
    </ligand>
</feature>
<keyword evidence="3" id="KW-0520">NAD</keyword>
<feature type="binding site" evidence="4">
    <location>
        <position position="140"/>
    </location>
    <ligand>
        <name>Zn(2+)</name>
        <dbReference type="ChEBI" id="CHEBI:29105"/>
    </ligand>
</feature>
<evidence type="ECO:0000313" key="9">
    <source>
        <dbReference type="Proteomes" id="UP000477070"/>
    </source>
</evidence>
<dbReference type="Gene3D" id="3.40.50.1220">
    <property type="entry name" value="TPP-binding domain"/>
    <property type="match status" value="1"/>
</dbReference>
<dbReference type="Proteomes" id="UP000029714">
    <property type="component" value="Unassembled WGS sequence"/>
</dbReference>
<keyword evidence="8" id="KW-1185">Reference proteome</keyword>
<dbReference type="PROSITE" id="PS50305">
    <property type="entry name" value="SIRTUIN"/>
    <property type="match status" value="1"/>
</dbReference>
<dbReference type="SUPFAM" id="SSF52467">
    <property type="entry name" value="DHS-like NAD/FAD-binding domain"/>
    <property type="match status" value="1"/>
</dbReference>
<dbReference type="RefSeq" id="WP_052062742.1">
    <property type="nucleotide sequence ID" value="NZ_JRMP02000004.1"/>
</dbReference>
<dbReference type="Pfam" id="PF02146">
    <property type="entry name" value="SIR2"/>
    <property type="match status" value="1"/>
</dbReference>
<dbReference type="InterPro" id="IPR026591">
    <property type="entry name" value="Sirtuin_cat_small_dom_sf"/>
</dbReference>
<keyword evidence="4" id="KW-0479">Metal-binding</keyword>
<dbReference type="InterPro" id="IPR026590">
    <property type="entry name" value="Ssirtuin_cat_dom"/>
</dbReference>
<dbReference type="InterPro" id="IPR050134">
    <property type="entry name" value="NAD-dep_sirtuin_deacylases"/>
</dbReference>
<dbReference type="GO" id="GO:0070403">
    <property type="term" value="F:NAD+ binding"/>
    <property type="evidence" value="ECO:0007669"/>
    <property type="project" value="InterPro"/>
</dbReference>
<sequence>MINKVIKDKKNPKIESKDSKKIDYKSGRVIIFSGAGISAESGLSTFRDSGGLWENYDPMVVCNYENWNANYELVHKFYNLRRKELANVKPNIAHEFVAKMCDEFDAINITQNVDDLFERAGCENALHLHGFLPQLRCEACGEIESIGYKAYDFHACKSCGNARLKPNIVFFFEPAPLYTLLYGIFSSIADNDIIIVIGTSGNVININSLLGKGYKILNNLDSEITINECLFDSLYLESSTKALPKIYEEVKKLREIR</sequence>
<gene>
    <name evidence="6" type="ORF">DCO61_04520</name>
    <name evidence="7" type="ORF">LS64_003275</name>
</gene>
<comment type="caution">
    <text evidence="7">The sequence shown here is derived from an EMBL/GenBank/DDBJ whole genome shotgun (WGS) entry which is preliminary data.</text>
</comment>
<feature type="active site" description="Proton acceptor" evidence="4">
    <location>
        <position position="129"/>
    </location>
</feature>
<dbReference type="InterPro" id="IPR003000">
    <property type="entry name" value="Sirtuin"/>
</dbReference>
<dbReference type="GO" id="GO:0017136">
    <property type="term" value="F:histone deacetylase activity, NAD-dependent"/>
    <property type="evidence" value="ECO:0007669"/>
    <property type="project" value="TreeGrafter"/>
</dbReference>
<dbReference type="Gene3D" id="3.30.1600.10">
    <property type="entry name" value="SIR2/SIRT2 'Small Domain"/>
    <property type="match status" value="1"/>
</dbReference>
<reference evidence="7" key="3">
    <citation type="submission" date="2018-04" db="EMBL/GenBank/DDBJ databases">
        <authorList>
            <person name="Sheh A."/>
            <person name="Shen Z."/>
            <person name="Mannion A.J."/>
            <person name="Fox J.G."/>
        </authorList>
    </citation>
    <scope>NUCLEOTIDE SEQUENCE</scope>
    <source>
        <strain evidence="7">MIT 97-6194</strain>
    </source>
</reference>
<feature type="domain" description="Deacetylase sirtuin-type" evidence="5">
    <location>
        <begin position="11"/>
        <end position="257"/>
    </location>
</feature>
<evidence type="ECO:0000259" key="5">
    <source>
        <dbReference type="PROSITE" id="PS50305"/>
    </source>
</evidence>
<dbReference type="STRING" id="1548018.LS64_14425"/>
<organism evidence="7 8">
    <name type="scientific">Helicobacter saguini</name>
    <dbReference type="NCBI Taxonomy" id="1548018"/>
    <lineage>
        <taxon>Bacteria</taxon>
        <taxon>Pseudomonadati</taxon>
        <taxon>Campylobacterota</taxon>
        <taxon>Epsilonproteobacteria</taxon>
        <taxon>Campylobacterales</taxon>
        <taxon>Helicobacteraceae</taxon>
        <taxon>Helicobacter</taxon>
    </lineage>
</organism>
<dbReference type="AlphaFoldDB" id="A0A347W346"/>
<dbReference type="Proteomes" id="UP000477070">
    <property type="component" value="Unassembled WGS sequence"/>
</dbReference>